<sequence>MEDSDEKGPTPPVPGVGYRNPPVEHRFKPGQSGNPKGRPKKRSALASKASKKKTLEILREEAQRYVWVTEGGKRSQIEYARVLFRQMGAAAAKDAQMARLLMKLIMEAEATSKDPPQLDLSQLSDGELEELIRIQNKMQL</sequence>
<dbReference type="EMBL" id="FNSL01000001">
    <property type="protein sequence ID" value="SEB56726.1"/>
    <property type="molecule type" value="Genomic_DNA"/>
</dbReference>
<evidence type="ECO:0000256" key="1">
    <source>
        <dbReference type="SAM" id="MobiDB-lite"/>
    </source>
</evidence>
<protein>
    <recommendedName>
        <fullName evidence="2">DUF5681 domain-containing protein</fullName>
    </recommendedName>
</protein>
<gene>
    <name evidence="3" type="ORF">SAMN05216452_2176</name>
</gene>
<feature type="domain" description="DUF5681" evidence="2">
    <location>
        <begin position="24"/>
        <end position="109"/>
    </location>
</feature>
<dbReference type="AlphaFoldDB" id="A0A1H4KEN7"/>
<feature type="region of interest" description="Disordered" evidence="1">
    <location>
        <begin position="1"/>
        <end position="51"/>
    </location>
</feature>
<keyword evidence="4" id="KW-1185">Reference proteome</keyword>
<name>A0A1H4KEN7_9HYPH</name>
<dbReference type="Pfam" id="PF18932">
    <property type="entry name" value="DUF5681"/>
    <property type="match status" value="1"/>
</dbReference>
<dbReference type="Proteomes" id="UP000199064">
    <property type="component" value="Unassembled WGS sequence"/>
</dbReference>
<dbReference type="InterPro" id="IPR043736">
    <property type="entry name" value="DUF5681"/>
</dbReference>
<evidence type="ECO:0000313" key="3">
    <source>
        <dbReference type="EMBL" id="SEB56726.1"/>
    </source>
</evidence>
<proteinExistence type="predicted"/>
<accession>A0A1H4KEN7</accession>
<dbReference type="RefSeq" id="WP_090328799.1">
    <property type="nucleotide sequence ID" value="NZ_FNSL01000001.1"/>
</dbReference>
<evidence type="ECO:0000259" key="2">
    <source>
        <dbReference type="Pfam" id="PF18932"/>
    </source>
</evidence>
<evidence type="ECO:0000313" key="4">
    <source>
        <dbReference type="Proteomes" id="UP000199064"/>
    </source>
</evidence>
<reference evidence="4" key="1">
    <citation type="submission" date="2016-10" db="EMBL/GenBank/DDBJ databases">
        <authorList>
            <person name="Varghese N."/>
            <person name="Submissions S."/>
        </authorList>
    </citation>
    <scope>NUCLEOTIDE SEQUENCE [LARGE SCALE GENOMIC DNA]</scope>
    <source>
        <strain evidence="4">ES.061</strain>
    </source>
</reference>
<organism evidence="3 4">
    <name type="scientific">Nitratireductor aquibiodomus</name>
    <dbReference type="NCBI Taxonomy" id="204799"/>
    <lineage>
        <taxon>Bacteria</taxon>
        <taxon>Pseudomonadati</taxon>
        <taxon>Pseudomonadota</taxon>
        <taxon>Alphaproteobacteria</taxon>
        <taxon>Hyphomicrobiales</taxon>
        <taxon>Phyllobacteriaceae</taxon>
        <taxon>Nitratireductor</taxon>
    </lineage>
</organism>